<name>A0A1R1XP89_9FUNG</name>
<dbReference type="Pfam" id="PF13419">
    <property type="entry name" value="HAD_2"/>
    <property type="match status" value="1"/>
</dbReference>
<dbReference type="PANTHER" id="PTHR43885">
    <property type="entry name" value="HALOACID DEHALOGENASE-LIKE HYDROLASE"/>
    <property type="match status" value="1"/>
</dbReference>
<dbReference type="Proteomes" id="UP000187283">
    <property type="component" value="Unassembled WGS sequence"/>
</dbReference>
<proteinExistence type="predicted"/>
<dbReference type="OrthoDB" id="426235at2759"/>
<dbReference type="CDD" id="cd01427">
    <property type="entry name" value="HAD_like"/>
    <property type="match status" value="1"/>
</dbReference>
<keyword evidence="1" id="KW-0378">Hydrolase</keyword>
<evidence type="ECO:0000313" key="1">
    <source>
        <dbReference type="EMBL" id="OMJ16456.1"/>
    </source>
</evidence>
<dbReference type="AlphaFoldDB" id="A0A1R1XP89"/>
<dbReference type="GO" id="GO:0016791">
    <property type="term" value="F:phosphatase activity"/>
    <property type="evidence" value="ECO:0007669"/>
    <property type="project" value="UniProtKB-ARBA"/>
</dbReference>
<dbReference type="InterPro" id="IPR036412">
    <property type="entry name" value="HAD-like_sf"/>
</dbReference>
<dbReference type="InterPro" id="IPR006439">
    <property type="entry name" value="HAD-SF_hydro_IA"/>
</dbReference>
<sequence>MDGTLTLPITFLESKKYNKAILTLNNITTVDHMLNVVAPNLPGGKLFNFDKILTRDFDYMKPDPEPLLHIANSWNLKPEEIIMVGDSADDVECGLNAGAITILLRNEVNSHLSNNAHFSVD</sequence>
<dbReference type="STRING" id="133412.A0A1R1XP89"/>
<comment type="caution">
    <text evidence="1">The sequence shown here is derived from an EMBL/GenBank/DDBJ whole genome shotgun (WGS) entry which is preliminary data.</text>
</comment>
<dbReference type="PANTHER" id="PTHR43885:SF1">
    <property type="entry name" value="SUPERFAMILY HYDROLASE, PUTATIVE (AFU_ORTHOLOGUE AFUA_4G13290)-RELATED"/>
    <property type="match status" value="1"/>
</dbReference>
<reference evidence="1 2" key="1">
    <citation type="submission" date="2017-01" db="EMBL/GenBank/DDBJ databases">
        <authorList>
            <person name="Mah S.A."/>
            <person name="Swanson W.J."/>
            <person name="Moy G.W."/>
            <person name="Vacquier V.D."/>
        </authorList>
    </citation>
    <scope>NUCLEOTIDE SEQUENCE [LARGE SCALE GENOMIC DNA]</scope>
    <source>
        <strain evidence="1 2">GSMNP</strain>
    </source>
</reference>
<dbReference type="Gene3D" id="3.40.50.1000">
    <property type="entry name" value="HAD superfamily/HAD-like"/>
    <property type="match status" value="1"/>
</dbReference>
<feature type="non-terminal residue" evidence="1">
    <location>
        <position position="121"/>
    </location>
</feature>
<dbReference type="InterPro" id="IPR041492">
    <property type="entry name" value="HAD_2"/>
</dbReference>
<keyword evidence="2" id="KW-1185">Reference proteome</keyword>
<dbReference type="EMBL" id="LSSN01002330">
    <property type="protein sequence ID" value="OMJ16456.1"/>
    <property type="molecule type" value="Genomic_DNA"/>
</dbReference>
<dbReference type="NCBIfam" id="TIGR01549">
    <property type="entry name" value="HAD-SF-IA-v1"/>
    <property type="match status" value="1"/>
</dbReference>
<evidence type="ECO:0000313" key="2">
    <source>
        <dbReference type="Proteomes" id="UP000187283"/>
    </source>
</evidence>
<gene>
    <name evidence="1" type="ORF">AYI70_g6582</name>
</gene>
<dbReference type="SUPFAM" id="SSF56784">
    <property type="entry name" value="HAD-like"/>
    <property type="match status" value="1"/>
</dbReference>
<accession>A0A1R1XP89</accession>
<dbReference type="InterPro" id="IPR023214">
    <property type="entry name" value="HAD_sf"/>
</dbReference>
<protein>
    <submittedName>
        <fullName evidence="1">Uncharacterized hydrolase</fullName>
    </submittedName>
</protein>
<organism evidence="1 2">
    <name type="scientific">Smittium culicis</name>
    <dbReference type="NCBI Taxonomy" id="133412"/>
    <lineage>
        <taxon>Eukaryota</taxon>
        <taxon>Fungi</taxon>
        <taxon>Fungi incertae sedis</taxon>
        <taxon>Zoopagomycota</taxon>
        <taxon>Kickxellomycotina</taxon>
        <taxon>Harpellomycetes</taxon>
        <taxon>Harpellales</taxon>
        <taxon>Legeriomycetaceae</taxon>
        <taxon>Smittium</taxon>
    </lineage>
</organism>